<dbReference type="RefSeq" id="WP_078003010.1">
    <property type="nucleotide sequence ID" value="NZ_MRUL01000007.1"/>
</dbReference>
<comment type="caution">
    <text evidence="1">The sequence shown here is derived from an EMBL/GenBank/DDBJ whole genome shotgun (WGS) entry which is preliminary data.</text>
</comment>
<dbReference type="InterPro" id="IPR010430">
    <property type="entry name" value="DUF1028"/>
</dbReference>
<dbReference type="EMBL" id="MRUL01000007">
    <property type="protein sequence ID" value="OON39821.1"/>
    <property type="molecule type" value="Genomic_DNA"/>
</dbReference>
<dbReference type="OrthoDB" id="9790012at2"/>
<protein>
    <submittedName>
        <fullName evidence="1">Fimbrial assembly protein FimA</fullName>
    </submittedName>
</protein>
<dbReference type="PANTHER" id="PTHR39328">
    <property type="entry name" value="BLL2871 PROTEIN"/>
    <property type="match status" value="1"/>
</dbReference>
<dbReference type="STRING" id="1926881.BTJ39_12375"/>
<dbReference type="PANTHER" id="PTHR39328:SF1">
    <property type="entry name" value="BLL2871 PROTEIN"/>
    <property type="match status" value="1"/>
</dbReference>
<organism evidence="1 2">
    <name type="scientific">Izhakiella australiensis</name>
    <dbReference type="NCBI Taxonomy" id="1926881"/>
    <lineage>
        <taxon>Bacteria</taxon>
        <taxon>Pseudomonadati</taxon>
        <taxon>Pseudomonadota</taxon>
        <taxon>Gammaproteobacteria</taxon>
        <taxon>Enterobacterales</taxon>
        <taxon>Erwiniaceae</taxon>
        <taxon>Izhakiella</taxon>
    </lineage>
</organism>
<sequence length="215" mass="22656">MTFSIVARDAQTGALGVASATAGPAVGALVIHGAANVGAIATQAMTNPLYGVYGLRYLRQGMTAVQTLEKLLDEDSNAEQRQLIIVDRSGGVARWNGKLCGEYAASQSIDGGAIGGNLLAGEATLCEMQREYQNSARLPFADRLLAAMNAGAAAGGDRRGLHSAALKIWLDREYATLDLRADWSDAPLSALAEILHQTRSSPHREFFAALPKGCI</sequence>
<dbReference type="Gene3D" id="3.60.20.10">
    <property type="entry name" value="Glutamine Phosphoribosylpyrophosphate, subunit 1, domain 1"/>
    <property type="match status" value="1"/>
</dbReference>
<evidence type="ECO:0000313" key="2">
    <source>
        <dbReference type="Proteomes" id="UP000190667"/>
    </source>
</evidence>
<accession>A0A1S8YL29</accession>
<evidence type="ECO:0000313" key="1">
    <source>
        <dbReference type="EMBL" id="OON39821.1"/>
    </source>
</evidence>
<reference evidence="1 2" key="1">
    <citation type="submission" date="2016-12" db="EMBL/GenBank/DDBJ databases">
        <title>Izhakiella australiana sp. nov. of genus Izhakiella isolated from Australian desert.</title>
        <authorList>
            <person name="Ji M."/>
        </authorList>
    </citation>
    <scope>NUCLEOTIDE SEQUENCE [LARGE SCALE GENOMIC DNA]</scope>
    <source>
        <strain evidence="1 2">D4N98</strain>
    </source>
</reference>
<dbReference type="InterPro" id="IPR029055">
    <property type="entry name" value="Ntn_hydrolases_N"/>
</dbReference>
<name>A0A1S8YL29_9GAMM</name>
<keyword evidence="2" id="KW-1185">Reference proteome</keyword>
<dbReference type="SUPFAM" id="SSF56235">
    <property type="entry name" value="N-terminal nucleophile aminohydrolases (Ntn hydrolases)"/>
    <property type="match status" value="1"/>
</dbReference>
<proteinExistence type="predicted"/>
<dbReference type="AlphaFoldDB" id="A0A1S8YL29"/>
<dbReference type="Pfam" id="PF06267">
    <property type="entry name" value="DUF1028"/>
    <property type="match status" value="1"/>
</dbReference>
<dbReference type="Proteomes" id="UP000190667">
    <property type="component" value="Unassembled WGS sequence"/>
</dbReference>
<gene>
    <name evidence="1" type="ORF">BTJ39_12375</name>
</gene>